<proteinExistence type="predicted"/>
<dbReference type="AlphaFoldDB" id="A0A376GUQ8"/>
<dbReference type="Proteomes" id="UP000254807">
    <property type="component" value="Unassembled WGS sequence"/>
</dbReference>
<evidence type="ECO:0008006" key="3">
    <source>
        <dbReference type="Google" id="ProtNLM"/>
    </source>
</evidence>
<evidence type="ECO:0000313" key="2">
    <source>
        <dbReference type="Proteomes" id="UP000254807"/>
    </source>
</evidence>
<dbReference type="RefSeq" id="WP_060815174.1">
    <property type="nucleotide sequence ID" value="NZ_JARPZP010000005.1"/>
</dbReference>
<sequence length="72" mass="7993">MKALCIGQVITAKTVHGERVTGKVERLNEHTVVLSIDSSLERVVVSEKELKKQGWTWKKPHRKGSLNNGGSI</sequence>
<organism evidence="1 2">
    <name type="scientific">Enterococcus gallinarum</name>
    <dbReference type="NCBI Taxonomy" id="1353"/>
    <lineage>
        <taxon>Bacteria</taxon>
        <taxon>Bacillati</taxon>
        <taxon>Bacillota</taxon>
        <taxon>Bacilli</taxon>
        <taxon>Lactobacillales</taxon>
        <taxon>Enterococcaceae</taxon>
        <taxon>Enterococcus</taxon>
    </lineage>
</organism>
<dbReference type="EMBL" id="UFYW01000001">
    <property type="protein sequence ID" value="STD81776.1"/>
    <property type="molecule type" value="Genomic_DNA"/>
</dbReference>
<evidence type="ECO:0000313" key="1">
    <source>
        <dbReference type="EMBL" id="STD81776.1"/>
    </source>
</evidence>
<protein>
    <recommendedName>
        <fullName evidence="3">DUF2187 domain-containing protein</fullName>
    </recommendedName>
</protein>
<accession>A0A376GUQ8</accession>
<gene>
    <name evidence="1" type="ORF">NCTC12360_00191</name>
</gene>
<keyword evidence="2" id="KW-1185">Reference proteome</keyword>
<reference evidence="1 2" key="1">
    <citation type="submission" date="2018-06" db="EMBL/GenBank/DDBJ databases">
        <authorList>
            <consortium name="Pathogen Informatics"/>
            <person name="Doyle S."/>
        </authorList>
    </citation>
    <scope>NUCLEOTIDE SEQUENCE [LARGE SCALE GENOMIC DNA]</scope>
    <source>
        <strain evidence="1 2">NCTC12360</strain>
    </source>
</reference>
<name>A0A376GUQ8_ENTGA</name>